<feature type="region of interest" description="Disordered" evidence="1">
    <location>
        <begin position="311"/>
        <end position="331"/>
    </location>
</feature>
<dbReference type="AlphaFoldDB" id="A0A542ZTK0"/>
<keyword evidence="5" id="KW-1185">Reference proteome</keyword>
<dbReference type="PANTHER" id="PTHR40459">
    <property type="entry name" value="CONSERVED HYPOTHETICAL ALANINE AND LEUCINE RICH PROTEIN"/>
    <property type="match status" value="1"/>
</dbReference>
<comment type="caution">
    <text evidence="4">The sequence shown here is derived from an EMBL/GenBank/DDBJ whole genome shotgun (WGS) entry which is preliminary data.</text>
</comment>
<dbReference type="InterPro" id="IPR019665">
    <property type="entry name" value="OxRdtase/DH_put_Rossmann_dom"/>
</dbReference>
<protein>
    <submittedName>
        <fullName evidence="4">Putative short-subunit dehydrogenase-like oxidoreductase (DUF2520 family)</fullName>
    </submittedName>
</protein>
<dbReference type="InterPro" id="IPR037108">
    <property type="entry name" value="TM1727-like_C_sf"/>
</dbReference>
<feature type="domain" description="Putative oxidoreductase/dehydrogenase Rossmann-like" evidence="2">
    <location>
        <begin position="4"/>
        <end position="131"/>
    </location>
</feature>
<evidence type="ECO:0000313" key="5">
    <source>
        <dbReference type="Proteomes" id="UP000315389"/>
    </source>
</evidence>
<dbReference type="Pfam" id="PF10727">
    <property type="entry name" value="Rossmann-like"/>
    <property type="match status" value="1"/>
</dbReference>
<organism evidence="4 5">
    <name type="scientific">Rarobacter faecitabidus</name>
    <dbReference type="NCBI Taxonomy" id="13243"/>
    <lineage>
        <taxon>Bacteria</taxon>
        <taxon>Bacillati</taxon>
        <taxon>Actinomycetota</taxon>
        <taxon>Actinomycetes</taxon>
        <taxon>Micrococcales</taxon>
        <taxon>Rarobacteraceae</taxon>
        <taxon>Rarobacter</taxon>
    </lineage>
</organism>
<name>A0A542ZTK0_RARFA</name>
<sequence>MPVTDETAGLRPGRMGVGVIGAGRVGAVLGSTLRAAGHAIVGVSAVSDESIDRAEMMLQGVPILPIPQIVERSELVLLAVPDDALADLVAGIANSLGWQIGQLVVHVSGAHGLEILGPAAAQGAIPLAIHPAMTFTGTSLDVSRLEGAPFAVTASSPFLPIAQALVVEMGGEPVVVGEGARVAYHAALSHASNHLVTLLAQASEMLQEAGVSEPGHLLAGIVHASAEGALRYASEGADPIGALTGPVSRGDAGTVARHLDALARITAEGAGGDLVPTYRALARSTAARAYGAGRLDAGALTRIMTALDPVPGALDETRARHDEDDEEGGAQ</sequence>
<dbReference type="Pfam" id="PF10728">
    <property type="entry name" value="DUF2520"/>
    <property type="match status" value="1"/>
</dbReference>
<dbReference type="RefSeq" id="WP_142118035.1">
    <property type="nucleotide sequence ID" value="NZ_BAAASV010000002.1"/>
</dbReference>
<evidence type="ECO:0000313" key="4">
    <source>
        <dbReference type="EMBL" id="TQL63683.1"/>
    </source>
</evidence>
<dbReference type="InterPro" id="IPR036291">
    <property type="entry name" value="NAD(P)-bd_dom_sf"/>
</dbReference>
<dbReference type="OrthoDB" id="8650434at2"/>
<dbReference type="Gene3D" id="3.40.50.720">
    <property type="entry name" value="NAD(P)-binding Rossmann-like Domain"/>
    <property type="match status" value="1"/>
</dbReference>
<dbReference type="Gene3D" id="1.10.1040.20">
    <property type="entry name" value="ProC-like, C-terminal domain"/>
    <property type="match status" value="1"/>
</dbReference>
<accession>A0A542ZTK0</accession>
<evidence type="ECO:0000259" key="3">
    <source>
        <dbReference type="Pfam" id="PF10728"/>
    </source>
</evidence>
<gene>
    <name evidence="4" type="ORF">FB461_0151</name>
</gene>
<evidence type="ECO:0000256" key="1">
    <source>
        <dbReference type="SAM" id="MobiDB-lite"/>
    </source>
</evidence>
<dbReference type="SUPFAM" id="SSF48179">
    <property type="entry name" value="6-phosphogluconate dehydrogenase C-terminal domain-like"/>
    <property type="match status" value="1"/>
</dbReference>
<proteinExistence type="predicted"/>
<dbReference type="SUPFAM" id="SSF51735">
    <property type="entry name" value="NAD(P)-binding Rossmann-fold domains"/>
    <property type="match status" value="1"/>
</dbReference>
<dbReference type="Proteomes" id="UP000315389">
    <property type="component" value="Unassembled WGS sequence"/>
</dbReference>
<dbReference type="EMBL" id="VFOS01000001">
    <property type="protein sequence ID" value="TQL63683.1"/>
    <property type="molecule type" value="Genomic_DNA"/>
</dbReference>
<feature type="domain" description="DUF2520" evidence="3">
    <location>
        <begin position="149"/>
        <end position="285"/>
    </location>
</feature>
<dbReference type="InterPro" id="IPR018931">
    <property type="entry name" value="DUF2520"/>
</dbReference>
<dbReference type="PANTHER" id="PTHR40459:SF1">
    <property type="entry name" value="CONSERVED HYPOTHETICAL ALANINE AND LEUCINE RICH PROTEIN"/>
    <property type="match status" value="1"/>
</dbReference>
<dbReference type="InterPro" id="IPR008927">
    <property type="entry name" value="6-PGluconate_DH-like_C_sf"/>
</dbReference>
<reference evidence="4 5" key="1">
    <citation type="submission" date="2019-06" db="EMBL/GenBank/DDBJ databases">
        <title>Sequencing the genomes of 1000 actinobacteria strains.</title>
        <authorList>
            <person name="Klenk H.-P."/>
        </authorList>
    </citation>
    <scope>NUCLEOTIDE SEQUENCE [LARGE SCALE GENOMIC DNA]</scope>
    <source>
        <strain evidence="4 5">DSM 4813</strain>
    </source>
</reference>
<evidence type="ECO:0000259" key="2">
    <source>
        <dbReference type="Pfam" id="PF10727"/>
    </source>
</evidence>